<evidence type="ECO:0000313" key="1">
    <source>
        <dbReference type="EMBL" id="CAK0845539.1"/>
    </source>
</evidence>
<dbReference type="Proteomes" id="UP001189429">
    <property type="component" value="Unassembled WGS sequence"/>
</dbReference>
<sequence>DTDAGSSVILVESPVGTYGLEGEDSIPYEQTALRAIHESDGGLVRASRQVVIVVPEGVGEDRKVRVIVNNMQLELVIPEGSVAGDTVACDLPAVAPLEPWRQKQILQDDILMTQLRWFKTEE</sequence>
<feature type="non-terminal residue" evidence="1">
    <location>
        <position position="1"/>
    </location>
</feature>
<protein>
    <submittedName>
        <fullName evidence="1">Uncharacterized protein</fullName>
    </submittedName>
</protein>
<dbReference type="EMBL" id="CAUYUJ010014747">
    <property type="protein sequence ID" value="CAK0845539.1"/>
    <property type="molecule type" value="Genomic_DNA"/>
</dbReference>
<comment type="caution">
    <text evidence="1">The sequence shown here is derived from an EMBL/GenBank/DDBJ whole genome shotgun (WGS) entry which is preliminary data.</text>
</comment>
<keyword evidence="2" id="KW-1185">Reference proteome</keyword>
<organism evidence="1 2">
    <name type="scientific">Prorocentrum cordatum</name>
    <dbReference type="NCBI Taxonomy" id="2364126"/>
    <lineage>
        <taxon>Eukaryota</taxon>
        <taxon>Sar</taxon>
        <taxon>Alveolata</taxon>
        <taxon>Dinophyceae</taxon>
        <taxon>Prorocentrales</taxon>
        <taxon>Prorocentraceae</taxon>
        <taxon>Prorocentrum</taxon>
    </lineage>
</organism>
<evidence type="ECO:0000313" key="2">
    <source>
        <dbReference type="Proteomes" id="UP001189429"/>
    </source>
</evidence>
<gene>
    <name evidence="1" type="ORF">PCOR1329_LOCUS39309</name>
</gene>
<proteinExistence type="predicted"/>
<accession>A0ABN9THY5</accession>
<reference evidence="1" key="1">
    <citation type="submission" date="2023-10" db="EMBL/GenBank/DDBJ databases">
        <authorList>
            <person name="Chen Y."/>
            <person name="Shah S."/>
            <person name="Dougan E. K."/>
            <person name="Thang M."/>
            <person name="Chan C."/>
        </authorList>
    </citation>
    <scope>NUCLEOTIDE SEQUENCE [LARGE SCALE GENOMIC DNA]</scope>
</reference>
<name>A0ABN9THY5_9DINO</name>